<evidence type="ECO:0000313" key="3">
    <source>
        <dbReference type="WBParaSite" id="ACRNAN_scaffold5052.g18448.t1"/>
    </source>
</evidence>
<dbReference type="AlphaFoldDB" id="A0A914E1G3"/>
<reference evidence="3" key="1">
    <citation type="submission" date="2022-11" db="UniProtKB">
        <authorList>
            <consortium name="WormBaseParasite"/>
        </authorList>
    </citation>
    <scope>IDENTIFICATION</scope>
</reference>
<proteinExistence type="predicted"/>
<name>A0A914E1G3_9BILA</name>
<evidence type="ECO:0000256" key="1">
    <source>
        <dbReference type="SAM" id="SignalP"/>
    </source>
</evidence>
<keyword evidence="2" id="KW-1185">Reference proteome</keyword>
<dbReference type="WBParaSite" id="ACRNAN_scaffold5052.g18448.t1">
    <property type="protein sequence ID" value="ACRNAN_scaffold5052.g18448.t1"/>
    <property type="gene ID" value="ACRNAN_scaffold5052.g18448"/>
</dbReference>
<dbReference type="Proteomes" id="UP000887540">
    <property type="component" value="Unplaced"/>
</dbReference>
<accession>A0A914E1G3</accession>
<keyword evidence="1" id="KW-0732">Signal</keyword>
<evidence type="ECO:0000313" key="2">
    <source>
        <dbReference type="Proteomes" id="UP000887540"/>
    </source>
</evidence>
<organism evidence="2 3">
    <name type="scientific">Acrobeloides nanus</name>
    <dbReference type="NCBI Taxonomy" id="290746"/>
    <lineage>
        <taxon>Eukaryota</taxon>
        <taxon>Metazoa</taxon>
        <taxon>Ecdysozoa</taxon>
        <taxon>Nematoda</taxon>
        <taxon>Chromadorea</taxon>
        <taxon>Rhabditida</taxon>
        <taxon>Tylenchina</taxon>
        <taxon>Cephalobomorpha</taxon>
        <taxon>Cephaloboidea</taxon>
        <taxon>Cephalobidae</taxon>
        <taxon>Acrobeloides</taxon>
    </lineage>
</organism>
<feature type="signal peptide" evidence="1">
    <location>
        <begin position="1"/>
        <end position="22"/>
    </location>
</feature>
<protein>
    <submittedName>
        <fullName evidence="3">Uncharacterized protein</fullName>
    </submittedName>
</protein>
<sequence>MYFRASLILAVLVIVTITIVEAQGAIWGSPYGYSNYGYNNYGGGFPYSGFGYFYRHHTHFNAGRNG</sequence>
<feature type="chain" id="PRO_5037387371" evidence="1">
    <location>
        <begin position="23"/>
        <end position="66"/>
    </location>
</feature>